<keyword evidence="1" id="KW-0812">Transmembrane</keyword>
<protein>
    <submittedName>
        <fullName evidence="2">Uncharacterized protein</fullName>
    </submittedName>
</protein>
<accession>A0A8J2BLD5</accession>
<evidence type="ECO:0000313" key="2">
    <source>
        <dbReference type="EMBL" id="CAF0688878.1"/>
    </source>
</evidence>
<sequence>MGQKFPQYKRLAPRTLCPKAPLPPSICPLESPGGFKRDRAPFFPLLPILCSKAFEHWKASPRTDRPCPTIFVGVLLPILLAILGELPPWSGQRCLKMTSDGSLGRQLVFSTMSHRTPDPRWNR</sequence>
<feature type="transmembrane region" description="Helical" evidence="1">
    <location>
        <begin position="70"/>
        <end position="89"/>
    </location>
</feature>
<gene>
    <name evidence="2" type="ORF">MPNT_10037</name>
</gene>
<dbReference type="AlphaFoldDB" id="A0A8J2BLD5"/>
<evidence type="ECO:0000256" key="1">
    <source>
        <dbReference type="SAM" id="Phobius"/>
    </source>
</evidence>
<evidence type="ECO:0000313" key="3">
    <source>
        <dbReference type="Proteomes" id="UP000663859"/>
    </source>
</evidence>
<keyword evidence="1" id="KW-0472">Membrane</keyword>
<keyword evidence="3" id="KW-1185">Reference proteome</keyword>
<dbReference type="EMBL" id="CAJNOB010000001">
    <property type="protein sequence ID" value="CAF0688878.1"/>
    <property type="molecule type" value="Genomic_DNA"/>
</dbReference>
<organism evidence="2 3">
    <name type="scientific">Candidatus Methylacidithermus pantelleriae</name>
    <dbReference type="NCBI Taxonomy" id="2744239"/>
    <lineage>
        <taxon>Bacteria</taxon>
        <taxon>Pseudomonadati</taxon>
        <taxon>Verrucomicrobiota</taxon>
        <taxon>Methylacidiphilae</taxon>
        <taxon>Methylacidiphilales</taxon>
        <taxon>Methylacidiphilaceae</taxon>
        <taxon>Candidatus Methylacidithermus</taxon>
    </lineage>
</organism>
<reference evidence="2" key="1">
    <citation type="submission" date="2021-02" db="EMBL/GenBank/DDBJ databases">
        <authorList>
            <person name="Cremers G."/>
            <person name="Picone N."/>
        </authorList>
    </citation>
    <scope>NUCLEOTIDE SEQUENCE</scope>
    <source>
        <strain evidence="2">PQ17</strain>
    </source>
</reference>
<dbReference type="Proteomes" id="UP000663859">
    <property type="component" value="Unassembled WGS sequence"/>
</dbReference>
<comment type="caution">
    <text evidence="2">The sequence shown here is derived from an EMBL/GenBank/DDBJ whole genome shotgun (WGS) entry which is preliminary data.</text>
</comment>
<name>A0A8J2BLD5_9BACT</name>
<proteinExistence type="predicted"/>
<keyword evidence="1" id="KW-1133">Transmembrane helix</keyword>